<proteinExistence type="inferred from homology"/>
<keyword evidence="10" id="KW-0430">Lectin</keyword>
<organism evidence="24 25">
    <name type="scientific">Tetracentron sinense</name>
    <name type="common">Spur-leaf</name>
    <dbReference type="NCBI Taxonomy" id="13715"/>
    <lineage>
        <taxon>Eukaryota</taxon>
        <taxon>Viridiplantae</taxon>
        <taxon>Streptophyta</taxon>
        <taxon>Embryophyta</taxon>
        <taxon>Tracheophyta</taxon>
        <taxon>Spermatophyta</taxon>
        <taxon>Magnoliopsida</taxon>
        <taxon>Trochodendrales</taxon>
        <taxon>Trochodendraceae</taxon>
        <taxon>Tetracentron</taxon>
    </lineage>
</organism>
<feature type="transmembrane region" description="Helical" evidence="21">
    <location>
        <begin position="297"/>
        <end position="320"/>
    </location>
</feature>
<dbReference type="SUPFAM" id="SSF56112">
    <property type="entry name" value="Protein kinase-like (PK-like)"/>
    <property type="match status" value="1"/>
</dbReference>
<dbReference type="InterPro" id="IPR008271">
    <property type="entry name" value="Ser/Thr_kinase_AS"/>
</dbReference>
<evidence type="ECO:0000256" key="14">
    <source>
        <dbReference type="ARBA" id="ARBA00022989"/>
    </source>
</evidence>
<protein>
    <recommendedName>
        <fullName evidence="4">non-specific serine/threonine protein kinase</fullName>
        <ecNumber evidence="4">2.7.11.1</ecNumber>
    </recommendedName>
</protein>
<sequence>MATPIIPLAFFLLILSNPTQSLTDGFVYNGFNGTETNLTLDGASIIIKPNGALKLTNQSKNTIGHAFYSSPFPMLNKTNPSSPVAVSFSTSFVFAIVPSNPGGGGHGFAFTVSPSKQFPGAEPGHFLGIFNSFNNGNRSNHVFAVEFDTVNGFGERADSNGNHIGININNMSSIASKPASYYEKTNVEEEVDMKSGKPIQAWIEYDGVAKMVHVTISPLSIPKPSPPILSHPIDLSTVLQDSMYVGFSASTEELSSFHYILGWSFRTNVKPYPLNISRLPSPPREVTDSPFKLKTGAIIGVVLSVITLFFLTVLLSVILYRKRMHGENLEYWELDCPHRVRYKDLYAATRGFKESEIIGVGGFGVVYKGLLPSTGEAVAVKKISHNSVQGIREFAAEIESLGRLRHKNLVRLQGWCKRKQDLLLVYDYIPNGSLDSLLFNPKNNFVLRWDQRLNILKGIASGLLYLHEEWEQVVIHRDIKSSNVLLDAEMNARLGDFGLARLYDHGDNPRTTHVVGTLGYIAPELASTGKPSAMSDAYAYGVLLLEVACGRGPLDPNSPTGHLLLLDWVIECHREGRILDVVDPKLMSSYVEEEMALVLSLGLLCTQFRPEVRPTMRQVIWYLNGDDKLPVNSMSFGDSSRVDERDSIYLDMISRDGIKKPHRSSPFGEIPSRSNFRTRPYHSSSLGPVSYRSDVLTRLYTSSSSSSGAISVSSLEGGR</sequence>
<keyword evidence="6" id="KW-0723">Serine/threonine-protein kinase</keyword>
<dbReference type="EMBL" id="JABCRI010000645">
    <property type="protein sequence ID" value="KAF8369595.1"/>
    <property type="molecule type" value="Genomic_DNA"/>
</dbReference>
<dbReference type="PANTHER" id="PTHR27007">
    <property type="match status" value="1"/>
</dbReference>
<comment type="catalytic activity">
    <reaction evidence="17">
        <text>L-threonyl-[protein] + ATP = O-phospho-L-threonyl-[protein] + ADP + H(+)</text>
        <dbReference type="Rhea" id="RHEA:46608"/>
        <dbReference type="Rhea" id="RHEA-COMP:11060"/>
        <dbReference type="Rhea" id="RHEA-COMP:11605"/>
        <dbReference type="ChEBI" id="CHEBI:15378"/>
        <dbReference type="ChEBI" id="CHEBI:30013"/>
        <dbReference type="ChEBI" id="CHEBI:30616"/>
        <dbReference type="ChEBI" id="CHEBI:61977"/>
        <dbReference type="ChEBI" id="CHEBI:456216"/>
        <dbReference type="EC" id="2.7.11.1"/>
    </reaction>
</comment>
<dbReference type="PROSITE" id="PS00107">
    <property type="entry name" value="PROTEIN_KINASE_ATP"/>
    <property type="match status" value="1"/>
</dbReference>
<comment type="subcellular location">
    <subcellularLocation>
        <location evidence="1">Cell membrane</location>
        <topology evidence="1">Single-pass type I membrane protein</topology>
    </subcellularLocation>
</comment>
<keyword evidence="11 19" id="KW-0547">Nucleotide-binding</keyword>
<evidence type="ECO:0000256" key="19">
    <source>
        <dbReference type="PROSITE-ProRule" id="PRU10141"/>
    </source>
</evidence>
<feature type="binding site" evidence="19">
    <location>
        <position position="382"/>
    </location>
    <ligand>
        <name>ATP</name>
        <dbReference type="ChEBI" id="CHEBI:30616"/>
    </ligand>
</feature>
<dbReference type="InterPro" id="IPR013320">
    <property type="entry name" value="ConA-like_dom_sf"/>
</dbReference>
<feature type="region of interest" description="Disordered" evidence="20">
    <location>
        <begin position="660"/>
        <end position="687"/>
    </location>
</feature>
<dbReference type="SUPFAM" id="SSF49899">
    <property type="entry name" value="Concanavalin A-like lectins/glucanases"/>
    <property type="match status" value="1"/>
</dbReference>
<evidence type="ECO:0000313" key="25">
    <source>
        <dbReference type="Proteomes" id="UP000655225"/>
    </source>
</evidence>
<evidence type="ECO:0000256" key="12">
    <source>
        <dbReference type="ARBA" id="ARBA00022777"/>
    </source>
</evidence>
<dbReference type="Gene3D" id="1.10.510.10">
    <property type="entry name" value="Transferase(Phosphotransferase) domain 1"/>
    <property type="match status" value="1"/>
</dbReference>
<gene>
    <name evidence="24" type="ORF">HHK36_032377</name>
</gene>
<dbReference type="CDD" id="cd14066">
    <property type="entry name" value="STKc_IRAK"/>
    <property type="match status" value="1"/>
</dbReference>
<evidence type="ECO:0000256" key="6">
    <source>
        <dbReference type="ARBA" id="ARBA00022527"/>
    </source>
</evidence>
<evidence type="ECO:0000256" key="2">
    <source>
        <dbReference type="ARBA" id="ARBA00008536"/>
    </source>
</evidence>
<feature type="compositionally biased region" description="Polar residues" evidence="20">
    <location>
        <begin position="672"/>
        <end position="687"/>
    </location>
</feature>
<dbReference type="Proteomes" id="UP000655225">
    <property type="component" value="Unassembled WGS sequence"/>
</dbReference>
<dbReference type="GO" id="GO:0005524">
    <property type="term" value="F:ATP binding"/>
    <property type="evidence" value="ECO:0007669"/>
    <property type="project" value="UniProtKB-UniRule"/>
</dbReference>
<dbReference type="GO" id="GO:0004674">
    <property type="term" value="F:protein serine/threonine kinase activity"/>
    <property type="evidence" value="ECO:0007669"/>
    <property type="project" value="UniProtKB-KW"/>
</dbReference>
<keyword evidence="14 21" id="KW-1133">Transmembrane helix</keyword>
<dbReference type="SMART" id="SM00220">
    <property type="entry name" value="S_TKc"/>
    <property type="match status" value="1"/>
</dbReference>
<dbReference type="CDD" id="cd06899">
    <property type="entry name" value="lectin_legume_LecRK_Arcelin_ConA"/>
    <property type="match status" value="1"/>
</dbReference>
<dbReference type="FunFam" id="3.30.200.20:FF:000178">
    <property type="entry name" value="serine/threonine-protein kinase PBS1-like"/>
    <property type="match status" value="1"/>
</dbReference>
<evidence type="ECO:0000259" key="23">
    <source>
        <dbReference type="PROSITE" id="PS50011"/>
    </source>
</evidence>
<reference evidence="24 25" key="1">
    <citation type="submission" date="2020-04" db="EMBL/GenBank/DDBJ databases">
        <title>Plant Genome Project.</title>
        <authorList>
            <person name="Zhang R.-G."/>
        </authorList>
    </citation>
    <scope>NUCLEOTIDE SEQUENCE [LARGE SCALE GENOMIC DNA]</scope>
    <source>
        <strain evidence="24">YNK0</strain>
        <tissue evidence="24">Leaf</tissue>
    </source>
</reference>
<evidence type="ECO:0000256" key="8">
    <source>
        <dbReference type="ARBA" id="ARBA00022692"/>
    </source>
</evidence>
<evidence type="ECO:0000256" key="21">
    <source>
        <dbReference type="SAM" id="Phobius"/>
    </source>
</evidence>
<evidence type="ECO:0000256" key="15">
    <source>
        <dbReference type="ARBA" id="ARBA00023136"/>
    </source>
</evidence>
<feature type="domain" description="Protein kinase" evidence="23">
    <location>
        <begin position="352"/>
        <end position="629"/>
    </location>
</feature>
<dbReference type="Pfam" id="PF00139">
    <property type="entry name" value="Lectin_legB"/>
    <property type="match status" value="1"/>
</dbReference>
<dbReference type="Pfam" id="PF00069">
    <property type="entry name" value="Pkinase"/>
    <property type="match status" value="1"/>
</dbReference>
<keyword evidence="16" id="KW-0675">Receptor</keyword>
<evidence type="ECO:0000256" key="22">
    <source>
        <dbReference type="SAM" id="SignalP"/>
    </source>
</evidence>
<evidence type="ECO:0000256" key="20">
    <source>
        <dbReference type="SAM" id="MobiDB-lite"/>
    </source>
</evidence>
<evidence type="ECO:0000256" key="13">
    <source>
        <dbReference type="ARBA" id="ARBA00022840"/>
    </source>
</evidence>
<keyword evidence="8 21" id="KW-0812">Transmembrane</keyword>
<dbReference type="GO" id="GO:0005886">
    <property type="term" value="C:plasma membrane"/>
    <property type="evidence" value="ECO:0007669"/>
    <property type="project" value="UniProtKB-SubCell"/>
</dbReference>
<dbReference type="Gene3D" id="3.30.200.20">
    <property type="entry name" value="Phosphorylase Kinase, domain 1"/>
    <property type="match status" value="1"/>
</dbReference>
<accession>A0A834Y5L1</accession>
<keyword evidence="5" id="KW-1003">Cell membrane</keyword>
<dbReference type="InterPro" id="IPR017441">
    <property type="entry name" value="Protein_kinase_ATP_BS"/>
</dbReference>
<evidence type="ECO:0000256" key="1">
    <source>
        <dbReference type="ARBA" id="ARBA00004251"/>
    </source>
</evidence>
<feature type="signal peptide" evidence="22">
    <location>
        <begin position="1"/>
        <end position="21"/>
    </location>
</feature>
<dbReference type="FunFam" id="1.10.510.10:FF:000108">
    <property type="entry name" value="L-type lectin-domain containing receptor kinase S.4"/>
    <property type="match status" value="1"/>
</dbReference>
<evidence type="ECO:0000313" key="24">
    <source>
        <dbReference type="EMBL" id="KAF8369595.1"/>
    </source>
</evidence>
<evidence type="ECO:0000256" key="17">
    <source>
        <dbReference type="ARBA" id="ARBA00047899"/>
    </source>
</evidence>
<evidence type="ECO:0000256" key="9">
    <source>
        <dbReference type="ARBA" id="ARBA00022729"/>
    </source>
</evidence>
<feature type="chain" id="PRO_5032401745" description="non-specific serine/threonine protein kinase" evidence="22">
    <location>
        <begin position="22"/>
        <end position="719"/>
    </location>
</feature>
<evidence type="ECO:0000256" key="10">
    <source>
        <dbReference type="ARBA" id="ARBA00022734"/>
    </source>
</evidence>
<dbReference type="AlphaFoldDB" id="A0A834Y5L1"/>
<evidence type="ECO:0000256" key="3">
    <source>
        <dbReference type="ARBA" id="ARBA00010217"/>
    </source>
</evidence>
<keyword evidence="9 22" id="KW-0732">Signal</keyword>
<keyword evidence="13 19" id="KW-0067">ATP-binding</keyword>
<comment type="similarity">
    <text evidence="3">In the C-terminal section; belongs to the protein kinase superfamily. Ser/Thr protein kinase family.</text>
</comment>
<keyword evidence="12" id="KW-0418">Kinase</keyword>
<comment type="catalytic activity">
    <reaction evidence="18">
        <text>L-seryl-[protein] + ATP = O-phospho-L-seryl-[protein] + ADP + H(+)</text>
        <dbReference type="Rhea" id="RHEA:17989"/>
        <dbReference type="Rhea" id="RHEA-COMP:9863"/>
        <dbReference type="Rhea" id="RHEA-COMP:11604"/>
        <dbReference type="ChEBI" id="CHEBI:15378"/>
        <dbReference type="ChEBI" id="CHEBI:29999"/>
        <dbReference type="ChEBI" id="CHEBI:30616"/>
        <dbReference type="ChEBI" id="CHEBI:83421"/>
        <dbReference type="ChEBI" id="CHEBI:456216"/>
        <dbReference type="EC" id="2.7.11.1"/>
    </reaction>
</comment>
<dbReference type="FunFam" id="2.60.120.200:FF:000096">
    <property type="entry name" value="L-type lectin-domain containing receptor kinase V.9"/>
    <property type="match status" value="1"/>
</dbReference>
<evidence type="ECO:0000256" key="11">
    <source>
        <dbReference type="ARBA" id="ARBA00022741"/>
    </source>
</evidence>
<keyword evidence="15 21" id="KW-0472">Membrane</keyword>
<evidence type="ECO:0000256" key="16">
    <source>
        <dbReference type="ARBA" id="ARBA00023170"/>
    </source>
</evidence>
<keyword evidence="7" id="KW-0808">Transferase</keyword>
<comment type="similarity">
    <text evidence="2">In the N-terminal section; belongs to the leguminous lectin family.</text>
</comment>
<evidence type="ECO:0000256" key="7">
    <source>
        <dbReference type="ARBA" id="ARBA00022679"/>
    </source>
</evidence>
<dbReference type="InterPro" id="IPR001220">
    <property type="entry name" value="Legume_lectin_dom"/>
</dbReference>
<dbReference type="InterPro" id="IPR000719">
    <property type="entry name" value="Prot_kinase_dom"/>
</dbReference>
<dbReference type="OrthoDB" id="543442at2759"/>
<evidence type="ECO:0000256" key="18">
    <source>
        <dbReference type="ARBA" id="ARBA00048679"/>
    </source>
</evidence>
<keyword evidence="25" id="KW-1185">Reference proteome</keyword>
<dbReference type="EC" id="2.7.11.1" evidence="4"/>
<dbReference type="InterPro" id="IPR050528">
    <property type="entry name" value="L-type_Lectin-RKs"/>
</dbReference>
<dbReference type="InterPro" id="IPR011009">
    <property type="entry name" value="Kinase-like_dom_sf"/>
</dbReference>
<evidence type="ECO:0000256" key="4">
    <source>
        <dbReference type="ARBA" id="ARBA00012513"/>
    </source>
</evidence>
<evidence type="ECO:0000256" key="5">
    <source>
        <dbReference type="ARBA" id="ARBA00022475"/>
    </source>
</evidence>
<dbReference type="PROSITE" id="PS50011">
    <property type="entry name" value="PROTEIN_KINASE_DOM"/>
    <property type="match status" value="1"/>
</dbReference>
<comment type="caution">
    <text evidence="24">The sequence shown here is derived from an EMBL/GenBank/DDBJ whole genome shotgun (WGS) entry which is preliminary data.</text>
</comment>
<dbReference type="Gene3D" id="2.60.120.200">
    <property type="match status" value="1"/>
</dbReference>
<dbReference type="OMA" id="EDWELEC"/>
<dbReference type="PROSITE" id="PS00108">
    <property type="entry name" value="PROTEIN_KINASE_ST"/>
    <property type="match status" value="1"/>
</dbReference>
<dbReference type="GO" id="GO:0030246">
    <property type="term" value="F:carbohydrate binding"/>
    <property type="evidence" value="ECO:0007669"/>
    <property type="project" value="UniProtKB-KW"/>
</dbReference>
<name>A0A834Y5L1_TETSI</name>